<gene>
    <name evidence="2" type="ORF">M440DRAFT_6936</name>
</gene>
<dbReference type="Gene3D" id="3.40.50.300">
    <property type="entry name" value="P-loop containing nucleotide triphosphate hydrolases"/>
    <property type="match status" value="1"/>
</dbReference>
<dbReference type="SMART" id="SM00382">
    <property type="entry name" value="AAA"/>
    <property type="match status" value="1"/>
</dbReference>
<dbReference type="EMBL" id="KZ679137">
    <property type="protein sequence ID" value="PTB73972.1"/>
    <property type="molecule type" value="Genomic_DNA"/>
</dbReference>
<dbReference type="AlphaFoldDB" id="A0A2T4BXH4"/>
<proteinExistence type="predicted"/>
<dbReference type="PANTHER" id="PTHR43392">
    <property type="entry name" value="AAA-TYPE ATPASE FAMILY PROTEIN / ANKYRIN REPEAT FAMILY PROTEIN"/>
    <property type="match status" value="1"/>
</dbReference>
<dbReference type="InterPro" id="IPR050773">
    <property type="entry name" value="CbxX/CfxQ_RuBisCO_ESX"/>
</dbReference>
<dbReference type="Pfam" id="PF17866">
    <property type="entry name" value="AAA_lid_6"/>
    <property type="match status" value="1"/>
</dbReference>
<evidence type="ECO:0000313" key="3">
    <source>
        <dbReference type="Proteomes" id="UP000240760"/>
    </source>
</evidence>
<dbReference type="FunFam" id="1.10.8.60:FF:000160">
    <property type="entry name" value="WGS project CABT00000000 data, contig 2.55"/>
    <property type="match status" value="1"/>
</dbReference>
<evidence type="ECO:0000313" key="2">
    <source>
        <dbReference type="EMBL" id="PTB73972.1"/>
    </source>
</evidence>
<sequence>MSDAIPGHDTPQDGVHWEMRTLVGVDAMKDLLDDIERRERLYSQQGATVRRQRLHTVILGNTGTGKTTTGQIFGQYMRHTTMVGSKAYKEVTGSQLLRMGYKKVEKLFRPPPVDPAAPTAPADSRPRLLAINNRRREPDFDPNNPANFSLKRGCLHKGGVLFIDDADQLLGPHAGRRGQFILHVLQEAMELLLGKLLIVFAGCEEKLMPLLEQNPGLKVRIPHVVRLKEFTNLEMLEMLLDLIDERFEGKMDAEGRLDGRYMQTAVRRLGRGRGQKGFGNAYAVRNLLDEMCTRQAKRLCTSNGRAPVPAGKNPLFYLTREDILGVEVGYGIGGIVIKEEEED</sequence>
<dbReference type="Gene3D" id="1.10.8.60">
    <property type="match status" value="1"/>
</dbReference>
<dbReference type="InterPro" id="IPR041627">
    <property type="entry name" value="AAA_lid_6"/>
</dbReference>
<name>A0A2T4BXH4_TRILO</name>
<dbReference type="InterPro" id="IPR003593">
    <property type="entry name" value="AAA+_ATPase"/>
</dbReference>
<organism evidence="2 3">
    <name type="scientific">Trichoderma longibrachiatum ATCC 18648</name>
    <dbReference type="NCBI Taxonomy" id="983965"/>
    <lineage>
        <taxon>Eukaryota</taxon>
        <taxon>Fungi</taxon>
        <taxon>Dikarya</taxon>
        <taxon>Ascomycota</taxon>
        <taxon>Pezizomycotina</taxon>
        <taxon>Sordariomycetes</taxon>
        <taxon>Hypocreomycetidae</taxon>
        <taxon>Hypocreales</taxon>
        <taxon>Hypocreaceae</taxon>
        <taxon>Trichoderma</taxon>
    </lineage>
</organism>
<dbReference type="PANTHER" id="PTHR43392:SF2">
    <property type="entry name" value="AAA-TYPE ATPASE FAMILY PROTEIN _ ANKYRIN REPEAT FAMILY PROTEIN"/>
    <property type="match status" value="1"/>
</dbReference>
<protein>
    <recommendedName>
        <fullName evidence="1">AAA+ ATPase domain-containing protein</fullName>
    </recommendedName>
</protein>
<feature type="domain" description="AAA+ ATPase" evidence="1">
    <location>
        <begin position="52"/>
        <end position="212"/>
    </location>
</feature>
<dbReference type="GO" id="GO:0016887">
    <property type="term" value="F:ATP hydrolysis activity"/>
    <property type="evidence" value="ECO:0007669"/>
    <property type="project" value="TreeGrafter"/>
</dbReference>
<evidence type="ECO:0000259" key="1">
    <source>
        <dbReference type="SMART" id="SM00382"/>
    </source>
</evidence>
<keyword evidence="3" id="KW-1185">Reference proteome</keyword>
<dbReference type="OrthoDB" id="4898752at2759"/>
<accession>A0A2T4BXH4</accession>
<dbReference type="Proteomes" id="UP000240760">
    <property type="component" value="Unassembled WGS sequence"/>
</dbReference>
<dbReference type="STRING" id="983965.A0A2T4BXH4"/>
<reference evidence="2 3" key="1">
    <citation type="submission" date="2016-07" db="EMBL/GenBank/DDBJ databases">
        <title>Multiple horizontal gene transfer events from other fungi enriched the ability of initially mycotrophic Trichoderma (Ascomycota) to feed on dead plant biomass.</title>
        <authorList>
            <consortium name="DOE Joint Genome Institute"/>
            <person name="Aerts A."/>
            <person name="Atanasova L."/>
            <person name="Chenthamara K."/>
            <person name="Zhang J."/>
            <person name="Grujic M."/>
            <person name="Henrissat B."/>
            <person name="Kuo A."/>
            <person name="Salamov A."/>
            <person name="Lipzen A."/>
            <person name="Labutti K."/>
            <person name="Barry K."/>
            <person name="Miao Y."/>
            <person name="Rahimi M.J."/>
            <person name="Shen Q."/>
            <person name="Grigoriev I.V."/>
            <person name="Kubicek C.P."/>
            <person name="Druzhinina I.S."/>
        </authorList>
    </citation>
    <scope>NUCLEOTIDE SEQUENCE [LARGE SCALE GENOMIC DNA]</scope>
    <source>
        <strain evidence="2 3">ATCC 18648</strain>
    </source>
</reference>
<dbReference type="SUPFAM" id="SSF52540">
    <property type="entry name" value="P-loop containing nucleoside triphosphate hydrolases"/>
    <property type="match status" value="1"/>
</dbReference>
<dbReference type="InterPro" id="IPR027417">
    <property type="entry name" value="P-loop_NTPase"/>
</dbReference>